<evidence type="ECO:0000256" key="1">
    <source>
        <dbReference type="SAM" id="MobiDB-lite"/>
    </source>
</evidence>
<dbReference type="EMBL" id="KC292023">
    <property type="protein sequence ID" value="AGM11167.1"/>
    <property type="molecule type" value="Genomic_DNA"/>
</dbReference>
<keyword evidence="3" id="KW-1185">Reference proteome</keyword>
<proteinExistence type="predicted"/>
<gene>
    <name evidence="2" type="primary">28</name>
    <name evidence="2" type="ORF">HRTV4_28</name>
</gene>
<feature type="region of interest" description="Disordered" evidence="1">
    <location>
        <begin position="1"/>
        <end position="32"/>
    </location>
</feature>
<dbReference type="Proteomes" id="UP000202022">
    <property type="component" value="Segment"/>
</dbReference>
<name>R4TKG7_9CAUD</name>
<dbReference type="GeneID" id="16194383"/>
<evidence type="ECO:0000313" key="2">
    <source>
        <dbReference type="EMBL" id="AGM11167.1"/>
    </source>
</evidence>
<evidence type="ECO:0000313" key="3">
    <source>
        <dbReference type="Proteomes" id="UP000202022"/>
    </source>
</evidence>
<dbReference type="KEGG" id="vg:16194383"/>
<reference evidence="2 3" key="1">
    <citation type="submission" date="2012-12" db="EMBL/GenBank/DDBJ databases">
        <authorList>
            <person name="Sencilo A."/>
            <person name="Jacobs-Sera D."/>
            <person name="Russell D.A."/>
            <person name="Ko C."/>
            <person name="Atanasova N."/>
            <person name="Osterlund E."/>
            <person name="Oksanen H.M."/>
            <person name="Bamford D.H."/>
            <person name="Hatfull G.F."/>
            <person name="Roine E."/>
            <person name="Hendrix R.W."/>
        </authorList>
    </citation>
    <scope>NUCLEOTIDE SEQUENCE [LARGE SCALE GENOMIC DNA]</scope>
</reference>
<sequence length="32" mass="3233">MNDHVPLLQAPPHGAGQVRDAVPGVSLGGVGW</sequence>
<accession>R4TKG7</accession>
<dbReference type="RefSeq" id="YP_008059517.1">
    <property type="nucleotide sequence ID" value="NC_021329.1"/>
</dbReference>
<protein>
    <submittedName>
        <fullName evidence="2">Uncharacterized protein</fullName>
    </submittedName>
</protein>
<organism evidence="2 3">
    <name type="scientific">Halorubrum tailed virus 4</name>
    <dbReference type="NCBI Taxonomy" id="1273752"/>
    <lineage>
        <taxon>Viruses</taxon>
        <taxon>Duplodnaviria</taxon>
        <taxon>Heunggongvirae</taxon>
        <taxon>Uroviricota</taxon>
        <taxon>Caudoviricetes</taxon>
        <taxon>Kirjokansivirales</taxon>
        <taxon>Haloferuviridae</taxon>
        <taxon>Saldibavirus</taxon>
        <taxon>Saldibavirus natrii</taxon>
        <taxon>Saldibavirus HRTV4</taxon>
    </lineage>
</organism>